<keyword evidence="7" id="KW-0663">Pyridoxal phosphate</keyword>
<keyword evidence="8" id="KW-0784">Thiamine biosynthesis</keyword>
<evidence type="ECO:0000313" key="15">
    <source>
        <dbReference type="EMBL" id="MBM9468696.1"/>
    </source>
</evidence>
<evidence type="ECO:0000256" key="5">
    <source>
        <dbReference type="ARBA" id="ARBA00022679"/>
    </source>
</evidence>
<evidence type="ECO:0000313" key="16">
    <source>
        <dbReference type="Proteomes" id="UP000663792"/>
    </source>
</evidence>
<feature type="chain" id="PRO_5039336541" description="Thiamine pyrimidine synthase" evidence="13">
    <location>
        <begin position="22"/>
        <end position="355"/>
    </location>
</feature>
<organism evidence="15 16">
    <name type="scientific">Nakamurella leprariae</name>
    <dbReference type="NCBI Taxonomy" id="2803911"/>
    <lineage>
        <taxon>Bacteria</taxon>
        <taxon>Bacillati</taxon>
        <taxon>Actinomycetota</taxon>
        <taxon>Actinomycetes</taxon>
        <taxon>Nakamurellales</taxon>
        <taxon>Nakamurellaceae</taxon>
        <taxon>Nakamurella</taxon>
    </lineage>
</organism>
<evidence type="ECO:0000256" key="7">
    <source>
        <dbReference type="ARBA" id="ARBA00022898"/>
    </source>
</evidence>
<evidence type="ECO:0000256" key="9">
    <source>
        <dbReference type="ARBA" id="ARBA00023004"/>
    </source>
</evidence>
<name>A0A938YFP9_9ACTN</name>
<evidence type="ECO:0000256" key="8">
    <source>
        <dbReference type="ARBA" id="ARBA00022977"/>
    </source>
</evidence>
<evidence type="ECO:0000256" key="12">
    <source>
        <dbReference type="SAM" id="MobiDB-lite"/>
    </source>
</evidence>
<gene>
    <name evidence="15" type="ORF">JL106_15545</name>
</gene>
<evidence type="ECO:0000256" key="2">
    <source>
        <dbReference type="ARBA" id="ARBA00004948"/>
    </source>
</evidence>
<comment type="similarity">
    <text evidence="3">Belongs to the NMT1/THI5 family.</text>
</comment>
<evidence type="ECO:0000256" key="13">
    <source>
        <dbReference type="SAM" id="SignalP"/>
    </source>
</evidence>
<protein>
    <recommendedName>
        <fullName evidence="10">Thiamine pyrimidine synthase</fullName>
    </recommendedName>
</protein>
<feature type="signal peptide" evidence="13">
    <location>
        <begin position="1"/>
        <end position="21"/>
    </location>
</feature>
<keyword evidence="16" id="KW-1185">Reference proteome</keyword>
<dbReference type="GO" id="GO:0016740">
    <property type="term" value="F:transferase activity"/>
    <property type="evidence" value="ECO:0007669"/>
    <property type="project" value="UniProtKB-KW"/>
</dbReference>
<keyword evidence="6" id="KW-0479">Metal-binding</keyword>
<feature type="domain" description="SsuA/THI5-like" evidence="14">
    <location>
        <begin position="60"/>
        <end position="272"/>
    </location>
</feature>
<evidence type="ECO:0000256" key="3">
    <source>
        <dbReference type="ARBA" id="ARBA00009406"/>
    </source>
</evidence>
<evidence type="ECO:0000256" key="1">
    <source>
        <dbReference type="ARBA" id="ARBA00003469"/>
    </source>
</evidence>
<dbReference type="GO" id="GO:0009228">
    <property type="term" value="P:thiamine biosynthetic process"/>
    <property type="evidence" value="ECO:0007669"/>
    <property type="project" value="UniProtKB-KW"/>
</dbReference>
<dbReference type="Pfam" id="PF09084">
    <property type="entry name" value="NMT1"/>
    <property type="match status" value="1"/>
</dbReference>
<proteinExistence type="inferred from homology"/>
<comment type="catalytic activity">
    <reaction evidence="11">
        <text>N(6)-(pyridoxal phosphate)-L-lysyl-[4-amino-5-hydroxymethyl-2-methylpyrimidine phosphate synthase] + L-histidyl-[4-amino-5-hydroxymethyl-2-methylpyrimidine phosphate synthase] + 2 Fe(3+) + 4 H2O = L-lysyl-[4-amino-5-hydroxymethyl-2-methylpyrimidine phosphate synthase] + (2S)-2-amino-5-hydroxy-4-oxopentanoyl-[4-amino-5-hydroxymethyl-2-methylpyrimidine phosphate synthase] + 4-amino-2-methyl-5-(phosphooxymethyl)pyrimidine + 3-oxopropanoate + 2 Fe(2+) + 2 H(+)</text>
        <dbReference type="Rhea" id="RHEA:65756"/>
        <dbReference type="Rhea" id="RHEA-COMP:16892"/>
        <dbReference type="Rhea" id="RHEA-COMP:16893"/>
        <dbReference type="Rhea" id="RHEA-COMP:16894"/>
        <dbReference type="Rhea" id="RHEA-COMP:16895"/>
        <dbReference type="ChEBI" id="CHEBI:15377"/>
        <dbReference type="ChEBI" id="CHEBI:15378"/>
        <dbReference type="ChEBI" id="CHEBI:29033"/>
        <dbReference type="ChEBI" id="CHEBI:29034"/>
        <dbReference type="ChEBI" id="CHEBI:29969"/>
        <dbReference type="ChEBI" id="CHEBI:29979"/>
        <dbReference type="ChEBI" id="CHEBI:33190"/>
        <dbReference type="ChEBI" id="CHEBI:58354"/>
        <dbReference type="ChEBI" id="CHEBI:143915"/>
        <dbReference type="ChEBI" id="CHEBI:157692"/>
    </reaction>
    <physiologicalReaction direction="left-to-right" evidence="11">
        <dbReference type="Rhea" id="RHEA:65757"/>
    </physiologicalReaction>
</comment>
<dbReference type="GO" id="GO:0046872">
    <property type="term" value="F:metal ion binding"/>
    <property type="evidence" value="ECO:0007669"/>
    <property type="project" value="UniProtKB-KW"/>
</dbReference>
<dbReference type="PANTHER" id="PTHR31528">
    <property type="entry name" value="4-AMINO-5-HYDROXYMETHYL-2-METHYLPYRIMIDINE PHOSPHATE SYNTHASE THI11-RELATED"/>
    <property type="match status" value="1"/>
</dbReference>
<evidence type="ECO:0000256" key="10">
    <source>
        <dbReference type="ARBA" id="ARBA00033171"/>
    </source>
</evidence>
<evidence type="ECO:0000256" key="4">
    <source>
        <dbReference type="ARBA" id="ARBA00011738"/>
    </source>
</evidence>
<dbReference type="PANTHER" id="PTHR31528:SF1">
    <property type="entry name" value="4-AMINO-5-HYDROXYMETHYL-2-METHYLPYRIMIDINE PHOSPHATE SYNTHASE THI11-RELATED"/>
    <property type="match status" value="1"/>
</dbReference>
<comment type="subunit">
    <text evidence="4">Homodimer.</text>
</comment>
<dbReference type="Proteomes" id="UP000663792">
    <property type="component" value="Unassembled WGS sequence"/>
</dbReference>
<accession>A0A938YFP9</accession>
<comment type="function">
    <text evidence="1">Responsible for the formation of the pyrimidine heterocycle in the thiamine biosynthesis pathway. Catalyzes the formation of hydroxymethylpyrimidine phosphate (HMP-P) from histidine and pyridoxal phosphate (PLP). The protein uses PLP and the active site histidine to form HMP-P, generating an inactive enzyme. The enzyme can only undergo a single turnover, which suggests it is a suicide enzyme.</text>
</comment>
<evidence type="ECO:0000256" key="6">
    <source>
        <dbReference type="ARBA" id="ARBA00022723"/>
    </source>
</evidence>
<sequence>MKKLRAAAAAATALVLAGALAACSSDSGSESSAGTTGGSSGSSQPESPTTVRFALDWTPNTNHTGLYVAINKGYFADAGIDVEILPYNNSSPEVLIDAGQAEFGIGFQNQSAVPMAAGADLQSVLAVEQTWTTAISVLASRDDIQSPADLDGLVYGGFGTPAEETTMKAVIQDAGGTGEFESVILGTTAYEALYSGDVDFTVPFIAWEGIEAEHRGVELKNFNYVDYGFPDNYAVIVVGNTTWMQDNPEVAKGFVQAMARGYEDAIADPAGAAAILQEENADVLTDLDFLVESQTMLSEQFMLDDQGQFGRQTQEQWDALGAFLFDSGLLVDADGDPLTEAPDWSQYFTNDYLEG</sequence>
<feature type="region of interest" description="Disordered" evidence="12">
    <location>
        <begin position="27"/>
        <end position="49"/>
    </location>
</feature>
<keyword evidence="9" id="KW-0408">Iron</keyword>
<dbReference type="InterPro" id="IPR027939">
    <property type="entry name" value="NMT1/THI5"/>
</dbReference>
<dbReference type="InterPro" id="IPR015168">
    <property type="entry name" value="SsuA/THI5"/>
</dbReference>
<dbReference type="PROSITE" id="PS51257">
    <property type="entry name" value="PROKAR_LIPOPROTEIN"/>
    <property type="match status" value="1"/>
</dbReference>
<keyword evidence="5" id="KW-0808">Transferase</keyword>
<evidence type="ECO:0000256" key="11">
    <source>
        <dbReference type="ARBA" id="ARBA00048179"/>
    </source>
</evidence>
<dbReference type="EMBL" id="JAERWK010000020">
    <property type="protein sequence ID" value="MBM9468696.1"/>
    <property type="molecule type" value="Genomic_DNA"/>
</dbReference>
<comment type="pathway">
    <text evidence="2">Cofactor biosynthesis; thiamine diphosphate biosynthesis.</text>
</comment>
<dbReference type="AlphaFoldDB" id="A0A938YFP9"/>
<evidence type="ECO:0000259" key="14">
    <source>
        <dbReference type="Pfam" id="PF09084"/>
    </source>
</evidence>
<keyword evidence="13" id="KW-0732">Signal</keyword>
<comment type="caution">
    <text evidence="15">The sequence shown here is derived from an EMBL/GenBank/DDBJ whole genome shotgun (WGS) entry which is preliminary data.</text>
</comment>
<reference evidence="15" key="1">
    <citation type="submission" date="2021-01" db="EMBL/GenBank/DDBJ databases">
        <title>YIM 132084 draft genome.</title>
        <authorList>
            <person name="An D."/>
        </authorList>
    </citation>
    <scope>NUCLEOTIDE SEQUENCE</scope>
    <source>
        <strain evidence="15">YIM 132084</strain>
    </source>
</reference>
<dbReference type="SUPFAM" id="SSF53850">
    <property type="entry name" value="Periplasmic binding protein-like II"/>
    <property type="match status" value="1"/>
</dbReference>
<dbReference type="Gene3D" id="3.40.190.10">
    <property type="entry name" value="Periplasmic binding protein-like II"/>
    <property type="match status" value="2"/>
</dbReference>